<evidence type="ECO:0000256" key="6">
    <source>
        <dbReference type="SAM" id="MobiDB-lite"/>
    </source>
</evidence>
<evidence type="ECO:0000259" key="7">
    <source>
        <dbReference type="PROSITE" id="PS50102"/>
    </source>
</evidence>
<dbReference type="PANTHER" id="PTHR48039">
    <property type="entry name" value="RNA-BINDING MOTIF PROTEIN 14B"/>
    <property type="match status" value="1"/>
</dbReference>
<evidence type="ECO:0000256" key="3">
    <source>
        <dbReference type="ARBA" id="ARBA00022884"/>
    </source>
</evidence>
<dbReference type="PROSITE" id="PS50102">
    <property type="entry name" value="RRM"/>
    <property type="match status" value="4"/>
</dbReference>
<dbReference type="InterPro" id="IPR034809">
    <property type="entry name" value="Nop4_RRM4"/>
</dbReference>
<dbReference type="Proteomes" id="UP000054567">
    <property type="component" value="Unassembled WGS sequence"/>
</dbReference>
<protein>
    <submittedName>
        <fullName evidence="8">Nucleolar protein 4</fullName>
    </submittedName>
</protein>
<reference evidence="9" key="3">
    <citation type="journal article" date="2010" name="Genome Res.">
        <title>Population genomic sequencing of Coccidioides fungi reveals recent hybridization and transposon control.</title>
        <authorList>
            <person name="Neafsey D.E."/>
            <person name="Barker B.M."/>
            <person name="Sharpton T.J."/>
            <person name="Stajich J.E."/>
            <person name="Park D.J."/>
            <person name="Whiston E."/>
            <person name="Hung C.-Y."/>
            <person name="McMahan C."/>
            <person name="White J."/>
            <person name="Sykes S."/>
            <person name="Heiman D."/>
            <person name="Young S."/>
            <person name="Zeng Q."/>
            <person name="Abouelleil A."/>
            <person name="Aftuck L."/>
            <person name="Bessette D."/>
            <person name="Brown A."/>
            <person name="FitzGerald M."/>
            <person name="Lui A."/>
            <person name="Macdonald J.P."/>
            <person name="Priest M."/>
            <person name="Orbach M.J."/>
            <person name="Galgiani J.N."/>
            <person name="Kirkland T.N."/>
            <person name="Cole G.T."/>
            <person name="Birren B.W."/>
            <person name="Henn M.R."/>
            <person name="Taylor J.W."/>
            <person name="Rounsley S.D."/>
        </authorList>
    </citation>
    <scope>NUCLEOTIDE SEQUENCE [LARGE SCALE GENOMIC DNA]</scope>
    <source>
        <strain evidence="9">RMSCC 3488</strain>
    </source>
</reference>
<feature type="region of interest" description="Disordered" evidence="6">
    <location>
        <begin position="661"/>
        <end position="751"/>
    </location>
</feature>
<name>A0A0J6FVQ9_COCPO</name>
<keyword evidence="2" id="KW-0677">Repeat</keyword>
<feature type="region of interest" description="Disordered" evidence="6">
    <location>
        <begin position="1"/>
        <end position="54"/>
    </location>
</feature>
<dbReference type="SMART" id="SM00361">
    <property type="entry name" value="RRM_1"/>
    <property type="match status" value="2"/>
</dbReference>
<dbReference type="Gene3D" id="3.30.70.330">
    <property type="match status" value="4"/>
</dbReference>
<dbReference type="PANTHER" id="PTHR48039:SF5">
    <property type="entry name" value="RNA-BINDING PROTEIN 28"/>
    <property type="match status" value="1"/>
</dbReference>
<gene>
    <name evidence="8" type="ORF">CPAG_09828</name>
</gene>
<evidence type="ECO:0000256" key="4">
    <source>
        <dbReference type="ARBA" id="ARBA00023242"/>
    </source>
</evidence>
<organism evidence="8 9">
    <name type="scientific">Coccidioides posadasii RMSCC 3488</name>
    <dbReference type="NCBI Taxonomy" id="454284"/>
    <lineage>
        <taxon>Eukaryota</taxon>
        <taxon>Fungi</taxon>
        <taxon>Dikarya</taxon>
        <taxon>Ascomycota</taxon>
        <taxon>Pezizomycotina</taxon>
        <taxon>Eurotiomycetes</taxon>
        <taxon>Eurotiomycetidae</taxon>
        <taxon>Onygenales</taxon>
        <taxon>Onygenaceae</taxon>
        <taxon>Coccidioides</taxon>
    </lineage>
</organism>
<evidence type="ECO:0000256" key="5">
    <source>
        <dbReference type="PROSITE-ProRule" id="PRU00176"/>
    </source>
</evidence>
<feature type="compositionally biased region" description="Basic and acidic residues" evidence="6">
    <location>
        <begin position="27"/>
        <end position="38"/>
    </location>
</feature>
<accession>A0A0J6FVQ9</accession>
<sequence>MMETRKRRRLSDSTNLESEPQTPQDGQKSESPKGEAHSSSKKAHRRTLFVRSLPPSATTESLTEYFSQSYPIKHATAVADPQTKQCKGYGFVTFADVEDAQRALGELNGSVFDGRKLKIEVAEPRHREIDEKIGKSVPSAEATKLKEEREQRRKEARPPKLIVRNLPWSVGEPEQLAVLFRSYGKVKHAVIPKKGSRHAGFGFVVMRGKKNAEKALEGVNGKEVDGRTLAVDWAVDKEVWDTLQQPTDNTAGKLEDGQAAVENGVDGHSRVENDSAKSDDAIELGTDVDAEMEDVDFHGSGDEEDEEDEEQEDDDDEEGDGDDDRNASTVFIRNLPFSATDETLYEHFTRFGAVRYARIVVDPETDRPRGTGFVCFWKEDEAKACIRESPKRTEEVLSKDSKQKSAFAIKKSVLENEQADPSGKYTIDGRVLQVSQAVSRKEASRLEAEGSSRRDARDKDKRRLYLLSEGTIPTNSPLYSKLSPSEVKMREASAKQRQKLLKSNPMLHISLTRLSVRNIPRHVDSKVLKQLAREAVVGFAKDVKSGHRQPLSKEELSRSAELMKEQEKLRKIKGKGIVKQAKVIFEGIEGSKISETSGAGRSRGYGFIEYTSHRSALMGLRWLNGYAVGVSPGSSKIDPDEKKKRLIVEFAIENAQVVKRRQEAEMKDRTQNEKKTSTREGSDAVNSSGGAKRELKRKRGDRSADARNAKKAKSSILASNGADKSDDQNHIAKRNRIIAKKRMLRKTRKGK</sequence>
<feature type="domain" description="RRM" evidence="7">
    <location>
        <begin position="46"/>
        <end position="124"/>
    </location>
</feature>
<feature type="region of interest" description="Disordered" evidence="6">
    <location>
        <begin position="285"/>
        <end position="327"/>
    </location>
</feature>
<feature type="domain" description="RRM" evidence="7">
    <location>
        <begin position="328"/>
        <end position="439"/>
    </location>
</feature>
<feature type="compositionally biased region" description="Polar residues" evidence="6">
    <location>
        <begin position="12"/>
        <end position="26"/>
    </location>
</feature>
<feature type="compositionally biased region" description="Basic and acidic residues" evidence="6">
    <location>
        <begin position="143"/>
        <end position="156"/>
    </location>
</feature>
<dbReference type="InterPro" id="IPR035979">
    <property type="entry name" value="RBD_domain_sf"/>
</dbReference>
<reference evidence="8 9" key="1">
    <citation type="submission" date="2007-06" db="EMBL/GenBank/DDBJ databases">
        <title>The Genome Sequence of Coccidioides posadasii RMSCC_3488.</title>
        <authorList>
            <consortium name="Coccidioides Genome Resources Consortium"/>
            <consortium name="The Broad Institute Genome Sequencing Platform"/>
            <person name="Henn M.R."/>
            <person name="Sykes S."/>
            <person name="Young S."/>
            <person name="Jaffe D."/>
            <person name="Berlin A."/>
            <person name="Alvarez P."/>
            <person name="Butler J."/>
            <person name="Gnerre S."/>
            <person name="Grabherr M."/>
            <person name="Mauceli E."/>
            <person name="Brockman W."/>
            <person name="Kodira C."/>
            <person name="Alvarado L."/>
            <person name="Zeng Q."/>
            <person name="Crawford M."/>
            <person name="Antoine C."/>
            <person name="Devon K."/>
            <person name="Galgiani J."/>
            <person name="Orsborn K."/>
            <person name="Lewis M.L."/>
            <person name="Nusbaum C."/>
            <person name="Galagan J."/>
            <person name="Birren B."/>
        </authorList>
    </citation>
    <scope>NUCLEOTIDE SEQUENCE [LARGE SCALE GENOMIC DNA]</scope>
    <source>
        <strain evidence="8 9">RMSCC 3488</strain>
    </source>
</reference>
<proteinExistence type="predicted"/>
<feature type="compositionally biased region" description="Acidic residues" evidence="6">
    <location>
        <begin position="302"/>
        <end position="323"/>
    </location>
</feature>
<evidence type="ECO:0000256" key="1">
    <source>
        <dbReference type="ARBA" id="ARBA00004123"/>
    </source>
</evidence>
<keyword evidence="3 5" id="KW-0694">RNA-binding</keyword>
<dbReference type="InterPro" id="IPR012677">
    <property type="entry name" value="Nucleotide-bd_a/b_plait_sf"/>
</dbReference>
<dbReference type="FunFam" id="3.30.70.330:FF:000406">
    <property type="entry name" value="Related to Nucleolar protein NOP4"/>
    <property type="match status" value="1"/>
</dbReference>
<feature type="domain" description="RRM" evidence="7">
    <location>
        <begin position="512"/>
        <end position="653"/>
    </location>
</feature>
<dbReference type="InterPro" id="IPR003954">
    <property type="entry name" value="RRM_euk-type"/>
</dbReference>
<dbReference type="VEuPathDB" id="FungiDB:CPAG_09828"/>
<feature type="compositionally biased region" description="Basic residues" evidence="6">
    <location>
        <begin position="39"/>
        <end position="48"/>
    </location>
</feature>
<feature type="domain" description="RRM" evidence="7">
    <location>
        <begin position="159"/>
        <end position="236"/>
    </location>
</feature>
<feature type="compositionally biased region" description="Basic and acidic residues" evidence="6">
    <location>
        <begin position="661"/>
        <end position="682"/>
    </location>
</feature>
<dbReference type="CDD" id="cd12676">
    <property type="entry name" value="RRM3_Nop4p"/>
    <property type="match status" value="1"/>
</dbReference>
<evidence type="ECO:0000256" key="2">
    <source>
        <dbReference type="ARBA" id="ARBA00022737"/>
    </source>
</evidence>
<dbReference type="InterPro" id="IPR034808">
    <property type="entry name" value="Nop4p_RRM3"/>
</dbReference>
<comment type="subcellular location">
    <subcellularLocation>
        <location evidence="1">Nucleus</location>
    </subcellularLocation>
</comment>
<dbReference type="InterPro" id="IPR000504">
    <property type="entry name" value="RRM_dom"/>
</dbReference>
<feature type="region of interest" description="Disordered" evidence="6">
    <location>
        <begin position="442"/>
        <end position="462"/>
    </location>
</feature>
<evidence type="ECO:0000313" key="8">
    <source>
        <dbReference type="EMBL" id="KMM73540.1"/>
    </source>
</evidence>
<dbReference type="Pfam" id="PF00076">
    <property type="entry name" value="RRM_1"/>
    <property type="match status" value="4"/>
</dbReference>
<keyword evidence="4" id="KW-0539">Nucleus</keyword>
<dbReference type="CDD" id="cd12677">
    <property type="entry name" value="RRM4_Nop4p"/>
    <property type="match status" value="1"/>
</dbReference>
<dbReference type="SMART" id="SM00360">
    <property type="entry name" value="RRM"/>
    <property type="match status" value="4"/>
</dbReference>
<dbReference type="GO" id="GO:0005730">
    <property type="term" value="C:nucleolus"/>
    <property type="evidence" value="ECO:0007669"/>
    <property type="project" value="TreeGrafter"/>
</dbReference>
<feature type="compositionally biased region" description="Basic residues" evidence="6">
    <location>
        <begin position="731"/>
        <end position="751"/>
    </location>
</feature>
<dbReference type="OrthoDB" id="267048at2759"/>
<dbReference type="AlphaFoldDB" id="A0A0J6FVQ9"/>
<dbReference type="InterPro" id="IPR051945">
    <property type="entry name" value="RRM_MRD1_RNA_proc_ribogen"/>
</dbReference>
<evidence type="ECO:0000313" key="9">
    <source>
        <dbReference type="Proteomes" id="UP000054567"/>
    </source>
</evidence>
<dbReference type="EMBL" id="DS268114">
    <property type="protein sequence ID" value="KMM73540.1"/>
    <property type="molecule type" value="Genomic_DNA"/>
</dbReference>
<reference evidence="9" key="2">
    <citation type="journal article" date="2009" name="Genome Res.">
        <title>Comparative genomic analyses of the human fungal pathogens Coccidioides and their relatives.</title>
        <authorList>
            <person name="Sharpton T.J."/>
            <person name="Stajich J.E."/>
            <person name="Rounsley S.D."/>
            <person name="Gardner M.J."/>
            <person name="Wortman J.R."/>
            <person name="Jordar V.S."/>
            <person name="Maiti R."/>
            <person name="Kodira C.D."/>
            <person name="Neafsey D.E."/>
            <person name="Zeng Q."/>
            <person name="Hung C.-Y."/>
            <person name="McMahan C."/>
            <person name="Muszewska A."/>
            <person name="Grynberg M."/>
            <person name="Mandel M.A."/>
            <person name="Kellner E.M."/>
            <person name="Barker B.M."/>
            <person name="Galgiani J.N."/>
            <person name="Orbach M.J."/>
            <person name="Kirkland T.N."/>
            <person name="Cole G.T."/>
            <person name="Henn M.R."/>
            <person name="Birren B.W."/>
            <person name="Taylor J.W."/>
        </authorList>
    </citation>
    <scope>NUCLEOTIDE SEQUENCE [LARGE SCALE GENOMIC DNA]</scope>
    <source>
        <strain evidence="9">RMSCC 3488</strain>
    </source>
</reference>
<feature type="region of interest" description="Disordered" evidence="6">
    <location>
        <begin position="130"/>
        <end position="156"/>
    </location>
</feature>
<dbReference type="GO" id="GO:0003729">
    <property type="term" value="F:mRNA binding"/>
    <property type="evidence" value="ECO:0007669"/>
    <property type="project" value="TreeGrafter"/>
</dbReference>
<dbReference type="SUPFAM" id="SSF54928">
    <property type="entry name" value="RNA-binding domain, RBD"/>
    <property type="match status" value="3"/>
</dbReference>